<keyword evidence="6" id="KW-1133">Transmembrane helix</keyword>
<dbReference type="PANTHER" id="PTHR10846:SF73">
    <property type="entry name" value="SODIUM_CALCIUM EXCHANGER MEMBRANE REGION DOMAIN-CONTAINING PROTEIN"/>
    <property type="match status" value="1"/>
</dbReference>
<dbReference type="Pfam" id="PF01699">
    <property type="entry name" value="Na_Ca_ex"/>
    <property type="match status" value="1"/>
</dbReference>
<keyword evidence="4" id="KW-0106">Calcium</keyword>
<keyword evidence="4" id="KW-0406">Ion transport</keyword>
<sequence length="133" mass="14282">MSEGNGGFIAHSFSVQPFMPKRISVWKGYVIKFSTTTVAVTEKGKLDCSHFGALNVPVDVAGATFMAIGTSSPELYSAVIGSFVTEGDIGIGTIVGSAVFNILGVTSVTGLLLWNQHEFLKYSAVRDFWKRTI</sequence>
<evidence type="ECO:0000256" key="3">
    <source>
        <dbReference type="ARBA" id="ARBA00022449"/>
    </source>
</evidence>
<comment type="similarity">
    <text evidence="2">Belongs to the Ca(2+):cation antiporter (CaCA) (TC 2.A.19) family. SLC24A subfamily.</text>
</comment>
<evidence type="ECO:0000256" key="7">
    <source>
        <dbReference type="ARBA" id="ARBA00023136"/>
    </source>
</evidence>
<dbReference type="PANTHER" id="PTHR10846">
    <property type="entry name" value="SODIUM/POTASSIUM/CALCIUM EXCHANGER"/>
    <property type="match status" value="1"/>
</dbReference>
<keyword evidence="4" id="KW-0109">Calcium transport</keyword>
<evidence type="ECO:0000259" key="8">
    <source>
        <dbReference type="Pfam" id="PF01699"/>
    </source>
</evidence>
<dbReference type="Gene3D" id="1.20.1420.30">
    <property type="entry name" value="NCX, central ion-binding region"/>
    <property type="match status" value="1"/>
</dbReference>
<keyword evidence="5" id="KW-0812">Transmembrane</keyword>
<dbReference type="GO" id="GO:0008273">
    <property type="term" value="F:calcium, potassium:sodium antiporter activity"/>
    <property type="evidence" value="ECO:0007669"/>
    <property type="project" value="TreeGrafter"/>
</dbReference>
<dbReference type="InterPro" id="IPR044880">
    <property type="entry name" value="NCX_ion-bd_dom_sf"/>
</dbReference>
<evidence type="ECO:0000256" key="5">
    <source>
        <dbReference type="ARBA" id="ARBA00022692"/>
    </source>
</evidence>
<protein>
    <recommendedName>
        <fullName evidence="8">Sodium/calcium exchanger membrane region domain-containing protein</fullName>
    </recommendedName>
</protein>
<dbReference type="GO" id="GO:0006874">
    <property type="term" value="P:intracellular calcium ion homeostasis"/>
    <property type="evidence" value="ECO:0007669"/>
    <property type="project" value="TreeGrafter"/>
</dbReference>
<evidence type="ECO:0000313" key="9">
    <source>
        <dbReference type="EMBL" id="GFR12347.1"/>
    </source>
</evidence>
<comment type="subcellular location">
    <subcellularLocation>
        <location evidence="1">Membrane</location>
        <topology evidence="1">Multi-pass membrane protein</topology>
    </subcellularLocation>
</comment>
<evidence type="ECO:0000256" key="6">
    <source>
        <dbReference type="ARBA" id="ARBA00022989"/>
    </source>
</evidence>
<reference evidence="9" key="1">
    <citation type="submission" date="2020-07" db="EMBL/GenBank/DDBJ databases">
        <title>Multicomponent nature underlies the extraordinary mechanical properties of spider dragline silk.</title>
        <authorList>
            <person name="Kono N."/>
            <person name="Nakamura H."/>
            <person name="Mori M."/>
            <person name="Yoshida Y."/>
            <person name="Ohtoshi R."/>
            <person name="Malay A.D."/>
            <person name="Moran D.A.P."/>
            <person name="Tomita M."/>
            <person name="Numata K."/>
            <person name="Arakawa K."/>
        </authorList>
    </citation>
    <scope>NUCLEOTIDE SEQUENCE</scope>
</reference>
<dbReference type="InterPro" id="IPR004481">
    <property type="entry name" value="K/Na/Ca-exchanger"/>
</dbReference>
<name>A0A8X6GW80_TRICU</name>
<dbReference type="AlphaFoldDB" id="A0A8X6GW80"/>
<proteinExistence type="inferred from homology"/>
<evidence type="ECO:0000256" key="2">
    <source>
        <dbReference type="ARBA" id="ARBA00005364"/>
    </source>
</evidence>
<dbReference type="InterPro" id="IPR004837">
    <property type="entry name" value="NaCa_Exmemb"/>
</dbReference>
<feature type="domain" description="Sodium/calcium exchanger membrane region" evidence="8">
    <location>
        <begin position="51"/>
        <end position="122"/>
    </location>
</feature>
<evidence type="ECO:0000256" key="1">
    <source>
        <dbReference type="ARBA" id="ARBA00004141"/>
    </source>
</evidence>
<evidence type="ECO:0000313" key="10">
    <source>
        <dbReference type="Proteomes" id="UP000887116"/>
    </source>
</evidence>
<organism evidence="9 10">
    <name type="scientific">Trichonephila clavata</name>
    <name type="common">Joro spider</name>
    <name type="synonym">Nephila clavata</name>
    <dbReference type="NCBI Taxonomy" id="2740835"/>
    <lineage>
        <taxon>Eukaryota</taxon>
        <taxon>Metazoa</taxon>
        <taxon>Ecdysozoa</taxon>
        <taxon>Arthropoda</taxon>
        <taxon>Chelicerata</taxon>
        <taxon>Arachnida</taxon>
        <taxon>Araneae</taxon>
        <taxon>Araneomorphae</taxon>
        <taxon>Entelegynae</taxon>
        <taxon>Araneoidea</taxon>
        <taxon>Nephilidae</taxon>
        <taxon>Trichonephila</taxon>
    </lineage>
</organism>
<dbReference type="OrthoDB" id="2127281at2759"/>
<keyword evidence="4" id="KW-0813">Transport</keyword>
<dbReference type="GO" id="GO:0005262">
    <property type="term" value="F:calcium channel activity"/>
    <property type="evidence" value="ECO:0007669"/>
    <property type="project" value="TreeGrafter"/>
</dbReference>
<evidence type="ECO:0000256" key="4">
    <source>
        <dbReference type="ARBA" id="ARBA00022568"/>
    </source>
</evidence>
<gene>
    <name evidence="9" type="primary">Slc24a5_0</name>
    <name evidence="9" type="ORF">TNCT_308081</name>
</gene>
<keyword evidence="7" id="KW-0472">Membrane</keyword>
<accession>A0A8X6GW80</accession>
<dbReference type="Proteomes" id="UP000887116">
    <property type="component" value="Unassembled WGS sequence"/>
</dbReference>
<comment type="caution">
    <text evidence="9">The sequence shown here is derived from an EMBL/GenBank/DDBJ whole genome shotgun (WGS) entry which is preliminary data.</text>
</comment>
<dbReference type="GO" id="GO:0005886">
    <property type="term" value="C:plasma membrane"/>
    <property type="evidence" value="ECO:0007669"/>
    <property type="project" value="TreeGrafter"/>
</dbReference>
<keyword evidence="10" id="KW-1185">Reference proteome</keyword>
<keyword evidence="3" id="KW-0050">Antiport</keyword>
<dbReference type="EMBL" id="BMAO01026771">
    <property type="protein sequence ID" value="GFR12347.1"/>
    <property type="molecule type" value="Genomic_DNA"/>
</dbReference>